<evidence type="ECO:0000313" key="5">
    <source>
        <dbReference type="Proteomes" id="UP001140206"/>
    </source>
</evidence>
<dbReference type="AlphaFoldDB" id="A0AAV8BR10"/>
<dbReference type="GO" id="GO:0008270">
    <property type="term" value="F:zinc ion binding"/>
    <property type="evidence" value="ECO:0007669"/>
    <property type="project" value="UniProtKB-KW"/>
</dbReference>
<keyword evidence="1" id="KW-0862">Zinc</keyword>
<feature type="compositionally biased region" description="Basic and acidic residues" evidence="2">
    <location>
        <begin position="258"/>
        <end position="272"/>
    </location>
</feature>
<protein>
    <submittedName>
        <fullName evidence="4">RING/U-box superfamily protein</fullName>
    </submittedName>
</protein>
<dbReference type="PROSITE" id="PS50089">
    <property type="entry name" value="ZF_RING_2"/>
    <property type="match status" value="1"/>
</dbReference>
<feature type="domain" description="RING-type" evidence="3">
    <location>
        <begin position="687"/>
        <end position="726"/>
    </location>
</feature>
<dbReference type="EMBL" id="JAMFTS010000005">
    <property type="protein sequence ID" value="KAJ4745576.1"/>
    <property type="molecule type" value="Genomic_DNA"/>
</dbReference>
<gene>
    <name evidence="4" type="ORF">LUZ62_079981</name>
</gene>
<keyword evidence="1" id="KW-0479">Metal-binding</keyword>
<dbReference type="PANTHER" id="PTHR47820:SF3">
    <property type="entry name" value="OS07G0499800 PROTEIN"/>
    <property type="match status" value="1"/>
</dbReference>
<dbReference type="Pfam" id="PF13920">
    <property type="entry name" value="zf-C3HC4_3"/>
    <property type="match status" value="1"/>
</dbReference>
<dbReference type="CDD" id="cd16647">
    <property type="entry name" value="mRING-HC-C3HC5_NEU1"/>
    <property type="match status" value="1"/>
</dbReference>
<feature type="region of interest" description="Disordered" evidence="2">
    <location>
        <begin position="258"/>
        <end position="355"/>
    </location>
</feature>
<evidence type="ECO:0000256" key="2">
    <source>
        <dbReference type="SAM" id="MobiDB-lite"/>
    </source>
</evidence>
<name>A0AAV8BR10_9POAL</name>
<evidence type="ECO:0000256" key="1">
    <source>
        <dbReference type="PROSITE-ProRule" id="PRU00175"/>
    </source>
</evidence>
<evidence type="ECO:0000259" key="3">
    <source>
        <dbReference type="PROSITE" id="PS50089"/>
    </source>
</evidence>
<organism evidence="4 5">
    <name type="scientific">Rhynchospora pubera</name>
    <dbReference type="NCBI Taxonomy" id="906938"/>
    <lineage>
        <taxon>Eukaryota</taxon>
        <taxon>Viridiplantae</taxon>
        <taxon>Streptophyta</taxon>
        <taxon>Embryophyta</taxon>
        <taxon>Tracheophyta</taxon>
        <taxon>Spermatophyta</taxon>
        <taxon>Magnoliopsida</taxon>
        <taxon>Liliopsida</taxon>
        <taxon>Poales</taxon>
        <taxon>Cyperaceae</taxon>
        <taxon>Cyperoideae</taxon>
        <taxon>Rhynchosporeae</taxon>
        <taxon>Rhynchospora</taxon>
    </lineage>
</organism>
<dbReference type="SUPFAM" id="SSF57850">
    <property type="entry name" value="RING/U-box"/>
    <property type="match status" value="1"/>
</dbReference>
<feature type="compositionally biased region" description="Low complexity" evidence="2">
    <location>
        <begin position="49"/>
        <end position="61"/>
    </location>
</feature>
<feature type="compositionally biased region" description="Polar residues" evidence="2">
    <location>
        <begin position="296"/>
        <end position="334"/>
    </location>
</feature>
<dbReference type="PANTHER" id="PTHR47820">
    <property type="entry name" value="BNAC05G24000D PROTEIN"/>
    <property type="match status" value="1"/>
</dbReference>
<dbReference type="InterPro" id="IPR001841">
    <property type="entry name" value="Znf_RING"/>
</dbReference>
<dbReference type="InterPro" id="IPR013083">
    <property type="entry name" value="Znf_RING/FYVE/PHD"/>
</dbReference>
<dbReference type="Gene3D" id="3.30.40.10">
    <property type="entry name" value="Zinc/RING finger domain, C3HC4 (zinc finger)"/>
    <property type="match status" value="1"/>
</dbReference>
<feature type="region of interest" description="Disordered" evidence="2">
    <location>
        <begin position="42"/>
        <end position="82"/>
    </location>
</feature>
<dbReference type="Proteomes" id="UP001140206">
    <property type="component" value="Chromosome 5"/>
</dbReference>
<comment type="caution">
    <text evidence="4">The sequence shown here is derived from an EMBL/GenBank/DDBJ whole genome shotgun (WGS) entry which is preliminary data.</text>
</comment>
<accession>A0AAV8BR10</accession>
<keyword evidence="5" id="KW-1185">Reference proteome</keyword>
<feature type="compositionally biased region" description="Basic and acidic residues" evidence="2">
    <location>
        <begin position="335"/>
        <end position="348"/>
    </location>
</feature>
<reference evidence="4" key="1">
    <citation type="submission" date="2022-08" db="EMBL/GenBank/DDBJ databases">
        <authorList>
            <person name="Marques A."/>
        </authorList>
    </citation>
    <scope>NUCLEOTIDE SEQUENCE</scope>
    <source>
        <strain evidence="4">RhyPub2mFocal</strain>
        <tissue evidence="4">Leaves</tissue>
    </source>
</reference>
<evidence type="ECO:0000313" key="4">
    <source>
        <dbReference type="EMBL" id="KAJ4745576.1"/>
    </source>
</evidence>
<sequence length="739" mass="83155">MASSVARMPGDDWPGLFPGSHAKHLQKIHLPKISIQSSNQTQFFHPTKPNTNSNSNSNLSEPDLDSEFVSSPSKRHQQHSQKILDRWAVRQAREMVTTIERQAHEAELSALSNTTQPVSDRARQFLYRRQPSPTPSDMSTCSAPAVAYGEVPQTVRASSLIQMWRDLEASTPRCGPGGKQDNVAWGDENEALIARGFMLRPAVRGRGEIEELVARMEAERRREVAFIASCRAVSQFAYRGRLQSILKLRFLLREMPVREETHSPSSKAKFEQLQKSPKKIPTRQSFKLEARHSKNVPATTDESSTNSNVDQTVDSTAESSPRSEFAKQITQSNPCKHDTDVKITKDENQNEENQYEEHILPTNLSTSKNGYCDNEENLNDVATTNNNCHEECTHPPADLAVVNTLSSQVGGDVNPADVAANCLQDKNLSELNSPCSDEQEESRCQSFESSWDERNLWLGSVDWQRSVESTSPISWHGDVLPVEDLGAFPWSSDSPNSWRALVNRDTFENISGNMEIHDLLERKRVTTSLESDFCTKMNRLILSILQRQGQYDDDDNFGEVYTTRPYWRQKYELDNADQIAAASSSLVPYQYHKDSENWQSTTYTNNVSDNSMDVESMEQVRTDMAQIHDEISELRKLVENCIKWQSKLHESIKLEVSNAVSQAVGGQMKVTSNSCSASEMKSNCGICRICNDAHIDSLLYRCGHMCACFKCARDLQLNNAKCPSCQSPIEDVVRVNPSS</sequence>
<proteinExistence type="predicted"/>
<keyword evidence="1" id="KW-0863">Zinc-finger</keyword>